<feature type="domain" description="Potassium channel" evidence="10">
    <location>
        <begin position="223"/>
        <end position="292"/>
    </location>
</feature>
<feature type="transmembrane region" description="Helical" evidence="9">
    <location>
        <begin position="457"/>
        <end position="477"/>
    </location>
</feature>
<feature type="transmembrane region" description="Helical" evidence="9">
    <location>
        <begin position="273"/>
        <end position="296"/>
    </location>
</feature>
<dbReference type="GO" id="GO:0015271">
    <property type="term" value="F:outward rectifier potassium channel activity"/>
    <property type="evidence" value="ECO:0007669"/>
    <property type="project" value="TreeGrafter"/>
</dbReference>
<dbReference type="InterPro" id="IPR013099">
    <property type="entry name" value="K_chnl_dom"/>
</dbReference>
<dbReference type="GO" id="GO:0030322">
    <property type="term" value="P:stabilization of membrane potential"/>
    <property type="evidence" value="ECO:0007669"/>
    <property type="project" value="TreeGrafter"/>
</dbReference>
<evidence type="ECO:0000256" key="2">
    <source>
        <dbReference type="ARBA" id="ARBA00022448"/>
    </source>
</evidence>
<dbReference type="GO" id="GO:0005886">
    <property type="term" value="C:plasma membrane"/>
    <property type="evidence" value="ECO:0007669"/>
    <property type="project" value="TreeGrafter"/>
</dbReference>
<evidence type="ECO:0000256" key="6">
    <source>
        <dbReference type="ARBA" id="ARBA00023136"/>
    </source>
</evidence>
<feature type="transmembrane region" description="Helical" evidence="9">
    <location>
        <begin position="171"/>
        <end position="195"/>
    </location>
</feature>
<evidence type="ECO:0000256" key="8">
    <source>
        <dbReference type="SAM" id="MobiDB-lite"/>
    </source>
</evidence>
<dbReference type="GO" id="GO:0022841">
    <property type="term" value="F:potassium ion leak channel activity"/>
    <property type="evidence" value="ECO:0007669"/>
    <property type="project" value="TreeGrafter"/>
</dbReference>
<feature type="compositionally biased region" description="Low complexity" evidence="8">
    <location>
        <begin position="662"/>
        <end position="671"/>
    </location>
</feature>
<evidence type="ECO:0000256" key="5">
    <source>
        <dbReference type="ARBA" id="ARBA00023065"/>
    </source>
</evidence>
<evidence type="ECO:0000256" key="9">
    <source>
        <dbReference type="SAM" id="Phobius"/>
    </source>
</evidence>
<feature type="transmembrane region" description="Helical" evidence="9">
    <location>
        <begin position="395"/>
        <end position="417"/>
    </location>
</feature>
<dbReference type="AlphaFoldDB" id="A0A8H7XLI1"/>
<dbReference type="PANTHER" id="PTHR11003">
    <property type="entry name" value="POTASSIUM CHANNEL, SUBFAMILY K"/>
    <property type="match status" value="1"/>
</dbReference>
<dbReference type="Gene3D" id="1.10.287.70">
    <property type="match status" value="2"/>
</dbReference>
<feature type="compositionally biased region" description="Basic and acidic residues" evidence="8">
    <location>
        <begin position="538"/>
        <end position="553"/>
    </location>
</feature>
<accession>A0A8H7XLI1</accession>
<feature type="compositionally biased region" description="Basic residues" evidence="8">
    <location>
        <begin position="511"/>
        <end position="537"/>
    </location>
</feature>
<comment type="caution">
    <text evidence="11">The sequence shown here is derived from an EMBL/GenBank/DDBJ whole genome shotgun (WGS) entry which is preliminary data.</text>
</comment>
<sequence>MNDPGLGQVIERSEEQVTDERRYRGELERRHTVKHHKKRREEYGNDSAIYQPTLWWFSSTAFPLFAGTFGPVSNLFSVCALVQTWRISILDGKRVPDPPWLIAMNICSLVFALIANLILLFNFARRIPYIIAQPLTITLWYLASLFLLLPICLAHNDNIDPKPFVVVWTQSYYYALISCILYFCVSTLLLVSTLGATVFHAYKPSFATLTGPQRTLMLQTISFTLYLALGAGVFSTAEGWSFTDGVYWADYTLLTVGLGSDFPPVTTLGRMLLIPYAAFGITLLGLVVSSVRGLVLERAKTKVALRHLGKQREKWKQNIIERRHLSKTPDSEIGLTRFQRWRKAWKEKRLMRLPNRLSKATPVHLEGREHHKRWHRTEFELMRYIEENAERTERYAALTASFLVIIVVWIGGSLIFWSCELHIQSMTYVESLYFTYTTLLTIGYGDFYPKSFAGKPFFVVWSLISVPAMTVLISNMGDTVVKWVQDVTVWASRWTILPERDPPETLTPAVKPKHKRRLSVPRRREHVHIRHPSRSHRSHDIANDEKQSEEMHHDHTGRFERDIELLGEHVRGFEEEEGRGGSLAARLAREISHLAKDIRSNPPKKYSWEEWSRWLEMLGEHEPPEPTIHPPASPIAQSNSKSPPPEVLIPDALDRTKSQTNATAAAASSSAENDLEGTATSSSLQIHARHGQPNATENIRSRSGSEHDWHWSWLDDQGPLFSELTETEWIIEKLCFRMEEVLEDEIRQAIGEGGKHKSGCKCE</sequence>
<feature type="transmembrane region" description="Helical" evidence="9">
    <location>
        <begin position="423"/>
        <end position="445"/>
    </location>
</feature>
<evidence type="ECO:0000256" key="3">
    <source>
        <dbReference type="ARBA" id="ARBA00022692"/>
    </source>
</evidence>
<keyword evidence="5" id="KW-0406">Ion transport</keyword>
<keyword evidence="4 9" id="KW-1133">Transmembrane helix</keyword>
<feature type="domain" description="Potassium channel" evidence="10">
    <location>
        <begin position="404"/>
        <end position="481"/>
    </location>
</feature>
<feature type="transmembrane region" description="Helical" evidence="9">
    <location>
        <begin position="216"/>
        <end position="237"/>
    </location>
</feature>
<feature type="transmembrane region" description="Helical" evidence="9">
    <location>
        <begin position="130"/>
        <end position="151"/>
    </location>
</feature>
<evidence type="ECO:0000256" key="7">
    <source>
        <dbReference type="ARBA" id="ARBA00023303"/>
    </source>
</evidence>
<keyword evidence="3 9" id="KW-0812">Transmembrane</keyword>
<evidence type="ECO:0000256" key="1">
    <source>
        <dbReference type="ARBA" id="ARBA00004141"/>
    </source>
</evidence>
<dbReference type="EMBL" id="JAFIQS010000016">
    <property type="protein sequence ID" value="KAG5163012.1"/>
    <property type="molecule type" value="Genomic_DNA"/>
</dbReference>
<keyword evidence="2" id="KW-0813">Transport</keyword>
<evidence type="ECO:0000259" key="10">
    <source>
        <dbReference type="Pfam" id="PF07885"/>
    </source>
</evidence>
<dbReference type="InterPro" id="IPR003280">
    <property type="entry name" value="2pore_dom_K_chnl"/>
</dbReference>
<dbReference type="PANTHER" id="PTHR11003:SF342">
    <property type="entry name" value="OUTWARD-RECTIFIER POTASSIUM CHANNEL TOK1"/>
    <property type="match status" value="1"/>
</dbReference>
<feature type="region of interest" description="Disordered" evidence="8">
    <location>
        <begin position="505"/>
        <end position="553"/>
    </location>
</feature>
<reference evidence="11" key="1">
    <citation type="submission" date="2021-02" db="EMBL/GenBank/DDBJ databases">
        <title>Psilocybe cubensis genome.</title>
        <authorList>
            <person name="Mckernan K.J."/>
            <person name="Crawford S."/>
            <person name="Trippe A."/>
            <person name="Kane L.T."/>
            <person name="Mclaughlin S."/>
        </authorList>
    </citation>
    <scope>NUCLEOTIDE SEQUENCE [LARGE SCALE GENOMIC DNA]</scope>
    <source>
        <strain evidence="11">MGC-MH-2018</strain>
    </source>
</reference>
<feature type="transmembrane region" description="Helical" evidence="9">
    <location>
        <begin position="100"/>
        <end position="123"/>
    </location>
</feature>
<proteinExistence type="predicted"/>
<name>A0A8H7XLI1_PSICU</name>
<feature type="region of interest" description="Disordered" evidence="8">
    <location>
        <begin position="622"/>
        <end position="703"/>
    </location>
</feature>
<protein>
    <recommendedName>
        <fullName evidence="10">Potassium channel domain-containing protein</fullName>
    </recommendedName>
</protein>
<keyword evidence="7" id="KW-0407">Ion channel</keyword>
<evidence type="ECO:0000313" key="11">
    <source>
        <dbReference type="EMBL" id="KAG5163012.1"/>
    </source>
</evidence>
<evidence type="ECO:0000256" key="4">
    <source>
        <dbReference type="ARBA" id="ARBA00022989"/>
    </source>
</evidence>
<gene>
    <name evidence="11" type="ORF">JR316_011879</name>
</gene>
<comment type="subcellular location">
    <subcellularLocation>
        <location evidence="1">Membrane</location>
        <topology evidence="1">Multi-pass membrane protein</topology>
    </subcellularLocation>
</comment>
<keyword evidence="6 9" id="KW-0472">Membrane</keyword>
<organism evidence="11">
    <name type="scientific">Psilocybe cubensis</name>
    <name type="common">Psychedelic mushroom</name>
    <name type="synonym">Stropharia cubensis</name>
    <dbReference type="NCBI Taxonomy" id="181762"/>
    <lineage>
        <taxon>Eukaryota</taxon>
        <taxon>Fungi</taxon>
        <taxon>Dikarya</taxon>
        <taxon>Basidiomycota</taxon>
        <taxon>Agaricomycotina</taxon>
        <taxon>Agaricomycetes</taxon>
        <taxon>Agaricomycetidae</taxon>
        <taxon>Agaricales</taxon>
        <taxon>Agaricineae</taxon>
        <taxon>Strophariaceae</taxon>
        <taxon>Psilocybe</taxon>
    </lineage>
</organism>
<dbReference type="Pfam" id="PF07885">
    <property type="entry name" value="Ion_trans_2"/>
    <property type="match status" value="2"/>
</dbReference>
<dbReference type="SUPFAM" id="SSF81324">
    <property type="entry name" value="Voltage-gated potassium channels"/>
    <property type="match status" value="2"/>
</dbReference>